<dbReference type="InterPro" id="IPR003961">
    <property type="entry name" value="FN3_dom"/>
</dbReference>
<dbReference type="GO" id="GO:0048812">
    <property type="term" value="P:neuron projection morphogenesis"/>
    <property type="evidence" value="ECO:0007669"/>
    <property type="project" value="UniProtKB-ARBA"/>
</dbReference>
<dbReference type="InterPro" id="IPR050958">
    <property type="entry name" value="Cell_Adh-Cytoskel_Orgn"/>
</dbReference>
<dbReference type="FunFam" id="2.60.40.10:FF:000333">
    <property type="entry name" value="Down syndrome cell adhesion molecule"/>
    <property type="match status" value="4"/>
</dbReference>
<keyword evidence="2 11" id="KW-0812">Transmembrane</keyword>
<evidence type="ECO:0000256" key="5">
    <source>
        <dbReference type="ARBA" id="ARBA00022889"/>
    </source>
</evidence>
<dbReference type="FunFam" id="2.60.40.10:FF:000104">
    <property type="entry name" value="Down syndrome cell adhesion molecule b"/>
    <property type="match status" value="1"/>
</dbReference>
<dbReference type="PANTHER" id="PTHR45080:SF8">
    <property type="entry name" value="IG-LIKE DOMAIN-CONTAINING PROTEIN"/>
    <property type="match status" value="1"/>
</dbReference>
<feature type="domain" description="Ig-like" evidence="12">
    <location>
        <begin position="963"/>
        <end position="1044"/>
    </location>
</feature>
<feature type="compositionally biased region" description="Polar residues" evidence="10">
    <location>
        <begin position="2038"/>
        <end position="2048"/>
    </location>
</feature>
<sequence length="2203" mass="237736">MLDISVAPIISPFEFDEAIFYGESIQVMCNIPKGDMPLQLTWLFQNRPIKSNDAVSITKVGARSSILAFPAVTERHSGNYTCTASNIVASTNHTAILNVQVPPHIVPFMVEESVFAGESIQLTCHVSKGDAPLTINWNFHGQELSSHQGITTMKIGQRTSLLTIASATSSHSGEYSCNAANRAGLAVYSATINVHVLPYIVPFEADESVFAGESVQLNCHVSKGDLPLDIKWHFHGFENSSSHLGIMTTKMTSRTSFLSIAAATAGHSGNYTCVATNRAGSTNHSTVVNVHVTPNILPFDVDQALFSGESVQMMCHVSKGDAPLEVHWKFNGQDLSRELGSFTQVGSRSSVLMLPAVTGAHSGNYTCIAKNHAGTTSYTTILKIIVVPHIIPFEVEESIFAGESVHLTCHVSKGDRPLQISWSFQGHEIPYHNNKGITTTKLGEKASVLSIPTAMGHHSGNYTCTASNRAGRAYHSALVNIHVPPHIMPFEIEESIYYGESVQITCHASKGDRPMSVTWIFEGEDLPSHSDIKTMKMAERTSFLSIASVTGAHSGNYTCIAKNRAGEDRYSTTLNVKVVPHIKPFELDEAVFAGGSVHLDCHVSKGDIPLDISWSFQGKPVTRRMGVKTTPLGDRVSVLDIPNAMGANSGNYTCSATNRAGTTSHTALLEVIVPPVVQPFSFGEVAMNSGQVVTAPCSVVEGDHPLQLRWLFDGEPIKPRSGVTVFNIGERSAILSIPSVSHNHAGNYTCTTENAAGNDSHTSNLIINVPPNILPFAFGEKPANVGEYLQAACTVNLGDLPLTITWVVNGQHISQRNNDYTMTNSKRSSILIIESVDAKHAGSYTCVGENRAGRSTHSTDLIVYVPPKISPFVAGPEPAFLGDYFALQCIITHGDQPVRINWAFNNMSANSVPGVRVSNVDRRSSVLTIESVDATHAGLYNCTASNTAGVASHATKLVVKVPPLIMPFNFGDVPNNPGDTAVVNCVATKGDLPLEISWTFSSETIDSSLQRDILTMPLSPRASVLTINSVSANHQGNYTCIVQNAAVLPRIVPFSFETPLYAGQATQVTCLVSEGDMPLDIQWYFEGQPLKQKTGVTATKIAQRASLLLIDPAGWSHTGTYACIARNAAGLSNYTASLEVHVPPRWIIEPTDKAFAQGSDAKVECKADGFPKPQVTWKRAEGDTPGDYKDLKPNNPNVKVEDGSLTVSNIQKTNEGYYLCEAVNGIGSGLSAPIGIIWNMNNKRLESKSDPRYTIREEILPGGVVSDLSIRRTERSDSALFTCLSWAAPYDGNSPIKKFLIEYKRAKGNWDKDIDSLRPATAYHIRIVAENELGTSEPSETVTIITAEEAPTGPPQDVKVDAVDKHTLRILRRLQTGFNQQVIHILSHRTYTQYSIVVQVFNKMGSGPVSSEIKAYTAEGSPSAPPQDVLCTTLTAQTIRVSWVSPPLAAANGLIKAYKVVYGPSETWYVPEAPRAVKALVMGQDSILVSWRPPAQPNGVVTHYNVYTQAQNAEPHPNKVPASQTSYSATELKAGRYDFWVTASTIIGEGQPSATASCSPSDKVPAKIASFDESFTATYKEDVKLPCLAIPSSTDTYTLENMFCGSRYQLYASDVVTARTRGSKPPVPRAADFIEVGSSSVTLHLKQWLDGGCPMSHFVVENKKNGTRGSKPPVPRAADFIEVGSSSVTLHLKQWLDGGCPMSHFVVENKKNGTRGSKPPVPRAADFIEVGSSSVTLHLKQGAAEWNQISNAVKPGGNFVVLDLEPATWYVLRISAHNNAGFNVAEYEFATLTMTGGTIAPARELAGGSLTPERTLEIILSHLNLIVPVVAAILVIIIAIVVVCVVKGARNTHKGTIAPLPGNAGSKDLPAWMRAWLEPEVLVPILATVVVFIVGAAMGGGGGTLDKRGGLRDELGYIAPPNRKLPPVPGSNYNTCDRVKRQAVISKCTTKSQRITLHWARTPRGTRGGTTTSACAGPPSAAAPARRSLQPRANSRYARKNSQGGQSAIYSTAPEYDDPATCAEEDQYPRANSRYARKNSQGGQSAIYSTAPEYDDPATCAEEDQYPRANSRYARKNSQGGQSAIYSTAPEYDDPATCAEEDQYCGSPEPPPPPPRNANADNNCSSSFNESKDSNEISEAECDQPRNYPVRAHTAKDGMHSEEMRKLIDRIICDDFRPEATTPIPQQAVHGRGGLTAYDTVAV</sequence>
<keyword evidence="15" id="KW-1185">Reference proteome</keyword>
<feature type="domain" description="Ig-like" evidence="12">
    <location>
        <begin position="580"/>
        <end position="670"/>
    </location>
</feature>
<dbReference type="GO" id="GO:0005886">
    <property type="term" value="C:plasma membrane"/>
    <property type="evidence" value="ECO:0007669"/>
    <property type="project" value="TreeGrafter"/>
</dbReference>
<dbReference type="STRING" id="104452.A0A0L7LLG2"/>
<evidence type="ECO:0000256" key="10">
    <source>
        <dbReference type="SAM" id="MobiDB-lite"/>
    </source>
</evidence>
<dbReference type="Pfam" id="PF13927">
    <property type="entry name" value="Ig_3"/>
    <property type="match status" value="11"/>
</dbReference>
<dbReference type="InterPro" id="IPR007110">
    <property type="entry name" value="Ig-like_dom"/>
</dbReference>
<dbReference type="InterPro" id="IPR003598">
    <property type="entry name" value="Ig_sub2"/>
</dbReference>
<dbReference type="InterPro" id="IPR013783">
    <property type="entry name" value="Ig-like_fold"/>
</dbReference>
<organism evidence="14 15">
    <name type="scientific">Operophtera brumata</name>
    <name type="common">Winter moth</name>
    <name type="synonym">Phalaena brumata</name>
    <dbReference type="NCBI Taxonomy" id="104452"/>
    <lineage>
        <taxon>Eukaryota</taxon>
        <taxon>Metazoa</taxon>
        <taxon>Ecdysozoa</taxon>
        <taxon>Arthropoda</taxon>
        <taxon>Hexapoda</taxon>
        <taxon>Insecta</taxon>
        <taxon>Pterygota</taxon>
        <taxon>Neoptera</taxon>
        <taxon>Endopterygota</taxon>
        <taxon>Lepidoptera</taxon>
        <taxon>Glossata</taxon>
        <taxon>Ditrysia</taxon>
        <taxon>Geometroidea</taxon>
        <taxon>Geometridae</taxon>
        <taxon>Larentiinae</taxon>
        <taxon>Operophtera</taxon>
    </lineage>
</organism>
<feature type="transmembrane region" description="Helical" evidence="11">
    <location>
        <begin position="1881"/>
        <end position="1902"/>
    </location>
</feature>
<gene>
    <name evidence="14" type="ORF">OBRU01_06236</name>
</gene>
<dbReference type="Pfam" id="PF25059">
    <property type="entry name" value="FN3_DSCAM-DSCAML_C"/>
    <property type="match status" value="1"/>
</dbReference>
<feature type="compositionally biased region" description="Acidic residues" evidence="10">
    <location>
        <begin position="2091"/>
        <end position="2103"/>
    </location>
</feature>
<feature type="compositionally biased region" description="Polar residues" evidence="10">
    <location>
        <begin position="2076"/>
        <end position="2086"/>
    </location>
</feature>
<keyword evidence="6 11" id="KW-1133">Transmembrane helix</keyword>
<dbReference type="PANTHER" id="PTHR45080">
    <property type="entry name" value="CONTACTIN 5"/>
    <property type="match status" value="1"/>
</dbReference>
<evidence type="ECO:0000256" key="2">
    <source>
        <dbReference type="ARBA" id="ARBA00022692"/>
    </source>
</evidence>
<feature type="region of interest" description="Disordered" evidence="10">
    <location>
        <begin position="2034"/>
        <end position="2059"/>
    </location>
</feature>
<feature type="domain" description="Ig-like" evidence="12">
    <location>
        <begin position="867"/>
        <end position="958"/>
    </location>
</feature>
<feature type="compositionally biased region" description="Polar residues" evidence="10">
    <location>
        <begin position="2119"/>
        <end position="2129"/>
    </location>
</feature>
<evidence type="ECO:0000313" key="14">
    <source>
        <dbReference type="EMBL" id="KOB76282.1"/>
    </source>
</evidence>
<dbReference type="PROSITE" id="PS50853">
    <property type="entry name" value="FN3"/>
    <property type="match status" value="1"/>
</dbReference>
<dbReference type="Gene3D" id="2.60.40.10">
    <property type="entry name" value="Immunoglobulins"/>
    <property type="match status" value="18"/>
</dbReference>
<dbReference type="Proteomes" id="UP000037510">
    <property type="component" value="Unassembled WGS sequence"/>
</dbReference>
<keyword evidence="4" id="KW-0677">Repeat</keyword>
<feature type="transmembrane region" description="Helical" evidence="11">
    <location>
        <begin position="1825"/>
        <end position="1846"/>
    </location>
</feature>
<dbReference type="Pfam" id="PF07679">
    <property type="entry name" value="I-set"/>
    <property type="match status" value="2"/>
</dbReference>
<dbReference type="GO" id="GO:0007156">
    <property type="term" value="P:homophilic cell adhesion via plasma membrane adhesion molecules"/>
    <property type="evidence" value="ECO:0007669"/>
    <property type="project" value="TreeGrafter"/>
</dbReference>
<dbReference type="InterPro" id="IPR013098">
    <property type="entry name" value="Ig_I-set"/>
</dbReference>
<dbReference type="EMBL" id="JTDY01000668">
    <property type="protein sequence ID" value="KOB76282.1"/>
    <property type="molecule type" value="Genomic_DNA"/>
</dbReference>
<feature type="region of interest" description="Disordered" evidence="10">
    <location>
        <begin position="1959"/>
        <end position="2020"/>
    </location>
</feature>
<evidence type="ECO:0000256" key="7">
    <source>
        <dbReference type="ARBA" id="ARBA00023136"/>
    </source>
</evidence>
<dbReference type="SUPFAM" id="SSF49265">
    <property type="entry name" value="Fibronectin type III"/>
    <property type="match status" value="4"/>
</dbReference>
<keyword evidence="3" id="KW-0732">Signal</keyword>
<feature type="domain" description="Fibronectin type-III" evidence="13">
    <location>
        <begin position="1473"/>
        <end position="1563"/>
    </location>
</feature>
<dbReference type="InterPro" id="IPR036116">
    <property type="entry name" value="FN3_sf"/>
</dbReference>
<keyword evidence="7 11" id="KW-0472">Membrane</keyword>
<comment type="caution">
    <text evidence="14">The sequence shown here is derived from an EMBL/GenBank/DDBJ whole genome shotgun (WGS) entry which is preliminary data.</text>
</comment>
<dbReference type="InterPro" id="IPR036179">
    <property type="entry name" value="Ig-like_dom_sf"/>
</dbReference>
<feature type="region of interest" description="Disordered" evidence="10">
    <location>
        <begin position="2072"/>
        <end position="2161"/>
    </location>
</feature>
<evidence type="ECO:0000256" key="3">
    <source>
        <dbReference type="ARBA" id="ARBA00022729"/>
    </source>
</evidence>
<comment type="subcellular location">
    <subcellularLocation>
        <location evidence="1">Membrane</location>
        <topology evidence="1">Single-pass type I membrane protein</topology>
    </subcellularLocation>
</comment>
<dbReference type="SMART" id="SM00409">
    <property type="entry name" value="IG"/>
    <property type="match status" value="13"/>
</dbReference>
<dbReference type="SMART" id="SM00060">
    <property type="entry name" value="FN3"/>
    <property type="match status" value="4"/>
</dbReference>
<keyword evidence="8" id="KW-1015">Disulfide bond</keyword>
<feature type="domain" description="Ig-like" evidence="12">
    <location>
        <begin position="8"/>
        <end position="98"/>
    </location>
</feature>
<feature type="domain" description="Ig-like" evidence="12">
    <location>
        <begin position="294"/>
        <end position="382"/>
    </location>
</feature>
<name>A0A0L7LLG2_OPEBR</name>
<feature type="domain" description="Ig-like" evidence="12">
    <location>
        <begin position="485"/>
        <end position="575"/>
    </location>
</feature>
<dbReference type="Pfam" id="PF00041">
    <property type="entry name" value="fn3"/>
    <property type="match status" value="2"/>
</dbReference>
<evidence type="ECO:0000256" key="1">
    <source>
        <dbReference type="ARBA" id="ARBA00004479"/>
    </source>
</evidence>
<evidence type="ECO:0000259" key="12">
    <source>
        <dbReference type="PROSITE" id="PS50835"/>
    </source>
</evidence>
<dbReference type="PROSITE" id="PS50835">
    <property type="entry name" value="IG_LIKE"/>
    <property type="match status" value="13"/>
</dbReference>
<evidence type="ECO:0000259" key="13">
    <source>
        <dbReference type="PROSITE" id="PS50853"/>
    </source>
</evidence>
<dbReference type="Pfam" id="PF12355">
    <property type="entry name" value="Dscam_C"/>
    <property type="match status" value="1"/>
</dbReference>
<feature type="domain" description="Ig-like" evidence="12">
    <location>
        <begin position="771"/>
        <end position="862"/>
    </location>
</feature>
<dbReference type="InterPro" id="IPR003599">
    <property type="entry name" value="Ig_sub"/>
</dbReference>
<protein>
    <submittedName>
        <fullName evidence="14">Down syndrome cell adhesion molecule-like protein</fullName>
    </submittedName>
</protein>
<feature type="domain" description="Ig-like" evidence="12">
    <location>
        <begin position="1144"/>
        <end position="1231"/>
    </location>
</feature>
<evidence type="ECO:0000256" key="9">
    <source>
        <dbReference type="ARBA" id="ARBA00023319"/>
    </source>
</evidence>
<feature type="domain" description="Ig-like" evidence="12">
    <location>
        <begin position="1049"/>
        <end position="1139"/>
    </location>
</feature>
<keyword evidence="9" id="KW-0393">Immunoglobulin domain</keyword>
<dbReference type="CDD" id="cd00063">
    <property type="entry name" value="FN3"/>
    <property type="match status" value="3"/>
</dbReference>
<feature type="domain" description="Ig-like" evidence="12">
    <location>
        <begin position="198"/>
        <end position="289"/>
    </location>
</feature>
<feature type="compositionally biased region" description="Polar residues" evidence="10">
    <location>
        <begin position="2000"/>
        <end position="2010"/>
    </location>
</feature>
<evidence type="ECO:0000256" key="4">
    <source>
        <dbReference type="ARBA" id="ARBA00022737"/>
    </source>
</evidence>
<evidence type="ECO:0000256" key="11">
    <source>
        <dbReference type="SAM" id="Phobius"/>
    </source>
</evidence>
<evidence type="ECO:0000256" key="6">
    <source>
        <dbReference type="ARBA" id="ARBA00022989"/>
    </source>
</evidence>
<feature type="domain" description="Ig-like" evidence="12">
    <location>
        <begin position="103"/>
        <end position="193"/>
    </location>
</feature>
<keyword evidence="5" id="KW-0130">Cell adhesion</keyword>
<dbReference type="SMART" id="SM00408">
    <property type="entry name" value="IGc2"/>
    <property type="match status" value="13"/>
</dbReference>
<feature type="compositionally biased region" description="Low complexity" evidence="10">
    <location>
        <begin position="1962"/>
        <end position="1993"/>
    </location>
</feature>
<accession>A0A0L7LLG2</accession>
<evidence type="ECO:0000256" key="8">
    <source>
        <dbReference type="ARBA" id="ARBA00023157"/>
    </source>
</evidence>
<dbReference type="InterPro" id="IPR021012">
    <property type="entry name" value="Dscam1_C"/>
</dbReference>
<evidence type="ECO:0000313" key="15">
    <source>
        <dbReference type="Proteomes" id="UP000037510"/>
    </source>
</evidence>
<dbReference type="InterPro" id="IPR056754">
    <property type="entry name" value="DSCAM/DSCAML_C"/>
</dbReference>
<dbReference type="SUPFAM" id="SSF48726">
    <property type="entry name" value="Immunoglobulin"/>
    <property type="match status" value="13"/>
</dbReference>
<feature type="domain" description="Ig-like" evidence="12">
    <location>
        <begin position="675"/>
        <end position="768"/>
    </location>
</feature>
<feature type="domain" description="Ig-like" evidence="12">
    <location>
        <begin position="388"/>
        <end position="480"/>
    </location>
</feature>
<dbReference type="FunFam" id="2.60.40.10:FF:000017">
    <property type="entry name" value="Down syndrome cell adhesion molecule b"/>
    <property type="match status" value="8"/>
</dbReference>
<reference evidence="14 15" key="1">
    <citation type="journal article" date="2015" name="Genome Biol. Evol.">
        <title>The genome of winter moth (Operophtera brumata) provides a genomic perspective on sexual dimorphism and phenology.</title>
        <authorList>
            <person name="Derks M.F."/>
            <person name="Smit S."/>
            <person name="Salis L."/>
            <person name="Schijlen E."/>
            <person name="Bossers A."/>
            <person name="Mateman C."/>
            <person name="Pijl A.S."/>
            <person name="de Ridder D."/>
            <person name="Groenen M.A."/>
            <person name="Visser M.E."/>
            <person name="Megens H.J."/>
        </authorList>
    </citation>
    <scope>NUCLEOTIDE SEQUENCE [LARGE SCALE GENOMIC DNA]</scope>
    <source>
        <strain evidence="14">WM2013NL</strain>
        <tissue evidence="14">Head and thorax</tissue>
    </source>
</reference>
<proteinExistence type="predicted"/>